<organism evidence="2 3">
    <name type="scientific">Sporocytophaga myxococcoides</name>
    <dbReference type="NCBI Taxonomy" id="153721"/>
    <lineage>
        <taxon>Bacteria</taxon>
        <taxon>Pseudomonadati</taxon>
        <taxon>Bacteroidota</taxon>
        <taxon>Cytophagia</taxon>
        <taxon>Cytophagales</taxon>
        <taxon>Cytophagaceae</taxon>
        <taxon>Sporocytophaga</taxon>
    </lineage>
</organism>
<dbReference type="InterPro" id="IPR003774">
    <property type="entry name" value="AlgH-like"/>
</dbReference>
<dbReference type="SUPFAM" id="SSF143456">
    <property type="entry name" value="VC0467-like"/>
    <property type="match status" value="1"/>
</dbReference>
<dbReference type="Pfam" id="PF02622">
    <property type="entry name" value="DUF179"/>
    <property type="match status" value="1"/>
</dbReference>
<accession>A0A098LER1</accession>
<dbReference type="PANTHER" id="PTHR30327">
    <property type="entry name" value="UNCHARACTERIZED PROTEIN YQGE"/>
    <property type="match status" value="1"/>
</dbReference>
<dbReference type="STRING" id="153721.MYP_2645"/>
<evidence type="ECO:0000313" key="3">
    <source>
        <dbReference type="Proteomes" id="UP000030185"/>
    </source>
</evidence>
<evidence type="ECO:0000313" key="2">
    <source>
        <dbReference type="EMBL" id="GAL85416.1"/>
    </source>
</evidence>
<name>A0A098LER1_9BACT</name>
<evidence type="ECO:0000256" key="1">
    <source>
        <dbReference type="ARBA" id="ARBA00009600"/>
    </source>
</evidence>
<dbReference type="eggNOG" id="COG1678">
    <property type="taxonomic scope" value="Bacteria"/>
</dbReference>
<dbReference type="PANTHER" id="PTHR30327:SF1">
    <property type="entry name" value="UPF0301 PROTEIN YQGE"/>
    <property type="match status" value="1"/>
</dbReference>
<protein>
    <recommendedName>
        <fullName evidence="4">Transcriptional regulator</fullName>
    </recommendedName>
</protein>
<reference evidence="2 3" key="1">
    <citation type="submission" date="2014-09" db="EMBL/GenBank/DDBJ databases">
        <title>Sporocytophaga myxococcoides PG-01 genome sequencing.</title>
        <authorList>
            <person name="Liu L."/>
            <person name="Gao P.J."/>
            <person name="Chen G.J."/>
            <person name="Wang L.S."/>
        </authorList>
    </citation>
    <scope>NUCLEOTIDE SEQUENCE [LARGE SCALE GENOMIC DNA]</scope>
    <source>
        <strain evidence="2 3">PG-01</strain>
    </source>
</reference>
<evidence type="ECO:0008006" key="4">
    <source>
        <dbReference type="Google" id="ProtNLM"/>
    </source>
</evidence>
<dbReference type="AlphaFoldDB" id="A0A098LER1"/>
<keyword evidence="3" id="KW-1185">Reference proteome</keyword>
<sequence>MCEYGESGALGLVLNRPTIITLNSVLESVNSEELLYIGGPVAQDSLHFIFRNNYNIEGAVKLGDNLYWGGNFEQVLDLFNNNLANAEDFRFFLGYSGWEGGQLENEFKANSWIVSHVETEDIFDIEPANLWREMLKSMGGKYKMLSNYPIDPRLN</sequence>
<gene>
    <name evidence="2" type="ORF">MYP_2645</name>
</gene>
<dbReference type="Gene3D" id="3.40.1740.10">
    <property type="entry name" value="VC0467-like"/>
    <property type="match status" value="1"/>
</dbReference>
<comment type="similarity">
    <text evidence="1">Belongs to the UPF0301 (AlgH) family.</text>
</comment>
<dbReference type="EMBL" id="BBLT01000005">
    <property type="protein sequence ID" value="GAL85416.1"/>
    <property type="molecule type" value="Genomic_DNA"/>
</dbReference>
<dbReference type="Proteomes" id="UP000030185">
    <property type="component" value="Unassembled WGS sequence"/>
</dbReference>
<dbReference type="GO" id="GO:0005829">
    <property type="term" value="C:cytosol"/>
    <property type="evidence" value="ECO:0007669"/>
    <property type="project" value="TreeGrafter"/>
</dbReference>
<comment type="caution">
    <text evidence="2">The sequence shown here is derived from an EMBL/GenBank/DDBJ whole genome shotgun (WGS) entry which is preliminary data.</text>
</comment>
<proteinExistence type="inferred from homology"/>